<name>A0ABD5PXR6_9EURY</name>
<comment type="caution">
    <text evidence="2">The sequence shown here is derived from an EMBL/GenBank/DDBJ whole genome shotgun (WGS) entry which is preliminary data.</text>
</comment>
<dbReference type="GeneID" id="73045640"/>
<feature type="transmembrane region" description="Helical" evidence="1">
    <location>
        <begin position="47"/>
        <end position="66"/>
    </location>
</feature>
<evidence type="ECO:0008006" key="4">
    <source>
        <dbReference type="Google" id="ProtNLM"/>
    </source>
</evidence>
<sequence>MVFKSLVTGGKALAATVGGFFAGSLGWSAVSGILAGALDSFGIVTPASAWLAVSPFVGLVVAGAAVTRVT</sequence>
<accession>A0ABD5PXR6</accession>
<organism evidence="2 3">
    <name type="scientific">Halorussus aquaticus</name>
    <dbReference type="NCBI Taxonomy" id="2953748"/>
    <lineage>
        <taxon>Archaea</taxon>
        <taxon>Methanobacteriati</taxon>
        <taxon>Methanobacteriota</taxon>
        <taxon>Stenosarchaea group</taxon>
        <taxon>Halobacteria</taxon>
        <taxon>Halobacteriales</taxon>
        <taxon>Haladaptataceae</taxon>
        <taxon>Halorussus</taxon>
    </lineage>
</organism>
<proteinExistence type="predicted"/>
<evidence type="ECO:0000313" key="3">
    <source>
        <dbReference type="Proteomes" id="UP001595945"/>
    </source>
</evidence>
<protein>
    <recommendedName>
        <fullName evidence="4">Major facilitator superfamily (MFS) profile domain-containing protein</fullName>
    </recommendedName>
</protein>
<dbReference type="AlphaFoldDB" id="A0ABD5PXR6"/>
<feature type="transmembrane region" description="Helical" evidence="1">
    <location>
        <begin position="12"/>
        <end position="35"/>
    </location>
</feature>
<dbReference type="RefSeq" id="WP_254267207.1">
    <property type="nucleotide sequence ID" value="NZ_CP100400.1"/>
</dbReference>
<keyword evidence="1" id="KW-0812">Transmembrane</keyword>
<keyword evidence="1" id="KW-0472">Membrane</keyword>
<gene>
    <name evidence="2" type="ORF">ACFO9K_03450</name>
</gene>
<dbReference type="EMBL" id="JBHSHT010000001">
    <property type="protein sequence ID" value="MFC4823312.1"/>
    <property type="molecule type" value="Genomic_DNA"/>
</dbReference>
<keyword evidence="3" id="KW-1185">Reference proteome</keyword>
<keyword evidence="1" id="KW-1133">Transmembrane helix</keyword>
<reference evidence="2 3" key="1">
    <citation type="journal article" date="2019" name="Int. J. Syst. Evol. Microbiol.">
        <title>The Global Catalogue of Microorganisms (GCM) 10K type strain sequencing project: providing services to taxonomists for standard genome sequencing and annotation.</title>
        <authorList>
            <consortium name="The Broad Institute Genomics Platform"/>
            <consortium name="The Broad Institute Genome Sequencing Center for Infectious Disease"/>
            <person name="Wu L."/>
            <person name="Ma J."/>
        </authorList>
    </citation>
    <scope>NUCLEOTIDE SEQUENCE [LARGE SCALE GENOMIC DNA]</scope>
    <source>
        <strain evidence="2 3">XZYJ18</strain>
    </source>
</reference>
<dbReference type="Proteomes" id="UP001595945">
    <property type="component" value="Unassembled WGS sequence"/>
</dbReference>
<evidence type="ECO:0000256" key="1">
    <source>
        <dbReference type="SAM" id="Phobius"/>
    </source>
</evidence>
<evidence type="ECO:0000313" key="2">
    <source>
        <dbReference type="EMBL" id="MFC4823312.1"/>
    </source>
</evidence>